<dbReference type="Pfam" id="PF07992">
    <property type="entry name" value="Pyr_redox_2"/>
    <property type="match status" value="1"/>
</dbReference>
<dbReference type="InterPro" id="IPR036188">
    <property type="entry name" value="FAD/NAD-bd_sf"/>
</dbReference>
<keyword evidence="6" id="KW-0560">Oxidoreductase</keyword>
<evidence type="ECO:0000259" key="7">
    <source>
        <dbReference type="Pfam" id="PF07992"/>
    </source>
</evidence>
<dbReference type="PANTHER" id="PTHR10632:SF2">
    <property type="entry name" value="SULFIDE:QUINONE OXIDOREDUCTASE, MITOCHONDRIAL"/>
    <property type="match status" value="1"/>
</dbReference>
<dbReference type="FunFam" id="3.50.50.60:FF:000034">
    <property type="entry name" value="sulfide:quinone oxidoreductase, mitochondrial"/>
    <property type="match status" value="1"/>
</dbReference>
<evidence type="ECO:0000256" key="5">
    <source>
        <dbReference type="ARBA" id="ARBA00022946"/>
    </source>
</evidence>
<dbReference type="SUPFAM" id="SSF51905">
    <property type="entry name" value="FAD/NAD(P)-binding domain"/>
    <property type="match status" value="2"/>
</dbReference>
<dbReference type="AlphaFoldDB" id="A0A1M5QJ52"/>
<evidence type="ECO:0000313" key="9">
    <source>
        <dbReference type="Proteomes" id="UP000184079"/>
    </source>
</evidence>
<evidence type="ECO:0000256" key="4">
    <source>
        <dbReference type="ARBA" id="ARBA00022827"/>
    </source>
</evidence>
<feature type="domain" description="FAD/NAD(P)-binding" evidence="7">
    <location>
        <begin position="5"/>
        <end position="304"/>
    </location>
</feature>
<dbReference type="Proteomes" id="UP000184079">
    <property type="component" value="Unassembled WGS sequence"/>
</dbReference>
<proteinExistence type="predicted"/>
<name>A0A1M5QJ52_9BACI</name>
<reference evidence="9" key="1">
    <citation type="submission" date="2016-11" db="EMBL/GenBank/DDBJ databases">
        <authorList>
            <person name="Varghese N."/>
            <person name="Submissions S."/>
        </authorList>
    </citation>
    <scope>NUCLEOTIDE SEQUENCE [LARGE SCALE GENOMIC DNA]</scope>
    <source>
        <strain evidence="9">CGMCC 1.6496</strain>
    </source>
</reference>
<dbReference type="RefSeq" id="WP_073006486.1">
    <property type="nucleotide sequence ID" value="NZ_FQXD01000004.1"/>
</dbReference>
<gene>
    <name evidence="8" type="ORF">SAMN05421807_104141</name>
</gene>
<evidence type="ECO:0000256" key="2">
    <source>
        <dbReference type="ARBA" id="ARBA00022630"/>
    </source>
</evidence>
<evidence type="ECO:0000256" key="6">
    <source>
        <dbReference type="ARBA" id="ARBA00023002"/>
    </source>
</evidence>
<keyword evidence="9" id="KW-1185">Reference proteome</keyword>
<keyword evidence="2" id="KW-0285">Flavoprotein</keyword>
<dbReference type="PANTHER" id="PTHR10632">
    <property type="entry name" value="SULFIDE:QUINONE OXIDOREDUCTASE"/>
    <property type="match status" value="1"/>
</dbReference>
<organism evidence="8 9">
    <name type="scientific">Virgibacillus chiguensis</name>
    <dbReference type="NCBI Taxonomy" id="411959"/>
    <lineage>
        <taxon>Bacteria</taxon>
        <taxon>Bacillati</taxon>
        <taxon>Bacillota</taxon>
        <taxon>Bacilli</taxon>
        <taxon>Bacillales</taxon>
        <taxon>Bacillaceae</taxon>
        <taxon>Virgibacillus</taxon>
    </lineage>
</organism>
<dbReference type="OrthoDB" id="9805710at2"/>
<dbReference type="EMBL" id="FQXD01000004">
    <property type="protein sequence ID" value="SHH13533.1"/>
    <property type="molecule type" value="Genomic_DNA"/>
</dbReference>
<dbReference type="GO" id="GO:0070221">
    <property type="term" value="P:sulfide oxidation, using sulfide:quinone oxidoreductase"/>
    <property type="evidence" value="ECO:0007669"/>
    <property type="project" value="TreeGrafter"/>
</dbReference>
<dbReference type="InterPro" id="IPR023753">
    <property type="entry name" value="FAD/NAD-binding_dom"/>
</dbReference>
<comment type="cofactor">
    <cofactor evidence="1">
        <name>FAD</name>
        <dbReference type="ChEBI" id="CHEBI:57692"/>
    </cofactor>
</comment>
<dbReference type="GO" id="GO:0071949">
    <property type="term" value="F:FAD binding"/>
    <property type="evidence" value="ECO:0007669"/>
    <property type="project" value="TreeGrafter"/>
</dbReference>
<keyword evidence="5" id="KW-0809">Transit peptide</keyword>
<accession>A0A1M5QJ52</accession>
<dbReference type="GO" id="GO:0070224">
    <property type="term" value="F:sulfide:quinone oxidoreductase activity"/>
    <property type="evidence" value="ECO:0007669"/>
    <property type="project" value="TreeGrafter"/>
</dbReference>
<evidence type="ECO:0000256" key="1">
    <source>
        <dbReference type="ARBA" id="ARBA00001974"/>
    </source>
</evidence>
<keyword evidence="4" id="KW-0274">FAD</keyword>
<dbReference type="GO" id="GO:0048038">
    <property type="term" value="F:quinone binding"/>
    <property type="evidence" value="ECO:0007669"/>
    <property type="project" value="UniProtKB-KW"/>
</dbReference>
<evidence type="ECO:0000256" key="3">
    <source>
        <dbReference type="ARBA" id="ARBA00022719"/>
    </source>
</evidence>
<dbReference type="InterPro" id="IPR015904">
    <property type="entry name" value="Sulphide_quinone_reductase"/>
</dbReference>
<protein>
    <submittedName>
        <fullName evidence="8">Sulfide:quinone oxidoreductase</fullName>
    </submittedName>
</protein>
<dbReference type="Gene3D" id="3.50.50.60">
    <property type="entry name" value="FAD/NAD(P)-binding domain"/>
    <property type="match status" value="2"/>
</dbReference>
<evidence type="ECO:0000313" key="8">
    <source>
        <dbReference type="EMBL" id="SHH13533.1"/>
    </source>
</evidence>
<keyword evidence="3" id="KW-0874">Quinone</keyword>
<sequence length="397" mass="44537">MSKHYQVLIVGGGTAGITVAAQLLHYSKHFKHKIAIIEPAEEHYYQPLWTLVGAGVSNIETTKRSMESVIPEGADWIQEEVVSFDPTNNNVYTKEGNHIQYDYLVVAAGIDINWRAIKGLPETLGKNGVCSNYAYEHATYTWEVIRNFTSGNAIFTHPNSPVKCGGAPQKIMYLAEESFQKTGVRDQANVLFYSANPAIFDVQKYRNALEKVIDRKQIQPHFRHHLIEVRGEEKVAVFESLETGEQQTVSFSMLHVTPPMQAPSFIKDSPIADDGGWVNVHPYTLQHTQYANIFGIGDCSNLPTSKTGAAIRKQAPVVVQNIISSIKEKPLAATYDGYSSCPLVTGYNSLILAEFDYNKNPQESMPFNQAVERKSMYLFKKDFLPIMYWDGMLKGIM</sequence>